<dbReference type="InParanoid" id="D8S4E4"/>
<organism evidence="2">
    <name type="scientific">Selaginella moellendorffii</name>
    <name type="common">Spikemoss</name>
    <dbReference type="NCBI Taxonomy" id="88036"/>
    <lineage>
        <taxon>Eukaryota</taxon>
        <taxon>Viridiplantae</taxon>
        <taxon>Streptophyta</taxon>
        <taxon>Embryophyta</taxon>
        <taxon>Tracheophyta</taxon>
        <taxon>Lycopodiopsida</taxon>
        <taxon>Selaginellales</taxon>
        <taxon>Selaginellaceae</taxon>
        <taxon>Selaginella</taxon>
    </lineage>
</organism>
<dbReference type="HOGENOM" id="CLU_744741_0_0_1"/>
<keyword evidence="2" id="KW-1185">Reference proteome</keyword>
<reference evidence="1 2" key="1">
    <citation type="journal article" date="2011" name="Science">
        <title>The Selaginella genome identifies genetic changes associated with the evolution of vascular plants.</title>
        <authorList>
            <person name="Banks J.A."/>
            <person name="Nishiyama T."/>
            <person name="Hasebe M."/>
            <person name="Bowman J.L."/>
            <person name="Gribskov M."/>
            <person name="dePamphilis C."/>
            <person name="Albert V.A."/>
            <person name="Aono N."/>
            <person name="Aoyama T."/>
            <person name="Ambrose B.A."/>
            <person name="Ashton N.W."/>
            <person name="Axtell M.J."/>
            <person name="Barker E."/>
            <person name="Barker M.S."/>
            <person name="Bennetzen J.L."/>
            <person name="Bonawitz N.D."/>
            <person name="Chapple C."/>
            <person name="Cheng C."/>
            <person name="Correa L.G."/>
            <person name="Dacre M."/>
            <person name="DeBarry J."/>
            <person name="Dreyer I."/>
            <person name="Elias M."/>
            <person name="Engstrom E.M."/>
            <person name="Estelle M."/>
            <person name="Feng L."/>
            <person name="Finet C."/>
            <person name="Floyd S.K."/>
            <person name="Frommer W.B."/>
            <person name="Fujita T."/>
            <person name="Gramzow L."/>
            <person name="Gutensohn M."/>
            <person name="Harholt J."/>
            <person name="Hattori M."/>
            <person name="Heyl A."/>
            <person name="Hirai T."/>
            <person name="Hiwatashi Y."/>
            <person name="Ishikawa M."/>
            <person name="Iwata M."/>
            <person name="Karol K.G."/>
            <person name="Koehler B."/>
            <person name="Kolukisaoglu U."/>
            <person name="Kubo M."/>
            <person name="Kurata T."/>
            <person name="Lalonde S."/>
            <person name="Li K."/>
            <person name="Li Y."/>
            <person name="Litt A."/>
            <person name="Lyons E."/>
            <person name="Manning G."/>
            <person name="Maruyama T."/>
            <person name="Michael T.P."/>
            <person name="Mikami K."/>
            <person name="Miyazaki S."/>
            <person name="Morinaga S."/>
            <person name="Murata T."/>
            <person name="Mueller-Roeber B."/>
            <person name="Nelson D.R."/>
            <person name="Obara M."/>
            <person name="Oguri Y."/>
            <person name="Olmstead R.G."/>
            <person name="Onodera N."/>
            <person name="Petersen B.L."/>
            <person name="Pils B."/>
            <person name="Prigge M."/>
            <person name="Rensing S.A."/>
            <person name="Riano-Pachon D.M."/>
            <person name="Roberts A.W."/>
            <person name="Sato Y."/>
            <person name="Scheller H.V."/>
            <person name="Schulz B."/>
            <person name="Schulz C."/>
            <person name="Shakirov E.V."/>
            <person name="Shibagaki N."/>
            <person name="Shinohara N."/>
            <person name="Shippen D.E."/>
            <person name="Soerensen I."/>
            <person name="Sotooka R."/>
            <person name="Sugimoto N."/>
            <person name="Sugita M."/>
            <person name="Sumikawa N."/>
            <person name="Tanurdzic M."/>
            <person name="Theissen G."/>
            <person name="Ulvskov P."/>
            <person name="Wakazuki S."/>
            <person name="Weng J.K."/>
            <person name="Willats W.W."/>
            <person name="Wipf D."/>
            <person name="Wolf P.G."/>
            <person name="Yang L."/>
            <person name="Zimmer A.D."/>
            <person name="Zhu Q."/>
            <person name="Mitros T."/>
            <person name="Hellsten U."/>
            <person name="Loque D."/>
            <person name="Otillar R."/>
            <person name="Salamov A."/>
            <person name="Schmutz J."/>
            <person name="Shapiro H."/>
            <person name="Lindquist E."/>
            <person name="Lucas S."/>
            <person name="Rokhsar D."/>
            <person name="Grigoriev I.V."/>
        </authorList>
    </citation>
    <scope>NUCLEOTIDE SEQUENCE [LARGE SCALE GENOMIC DNA]</scope>
</reference>
<proteinExistence type="predicted"/>
<dbReference type="AlphaFoldDB" id="D8S4E4"/>
<accession>D8S4E4</accession>
<protein>
    <submittedName>
        <fullName evidence="1">Uncharacterized protein</fullName>
    </submittedName>
</protein>
<evidence type="ECO:0000313" key="2">
    <source>
        <dbReference type="Proteomes" id="UP000001514"/>
    </source>
</evidence>
<evidence type="ECO:0000313" key="1">
    <source>
        <dbReference type="EMBL" id="EFJ20731.1"/>
    </source>
</evidence>
<sequence length="372" mass="42976">MNITEVKEQDRPMVVYDSDGRGLEDHGVPPPPFLEGSSSTPLTLMELLDNFSTVDANFIMLQHEEVSALQDTSIALEVQWLKHKLFGCFSIESTSDKEMLDVVTRHSKFHWARGSINMPPSIVEFTIAWFIEKRDLRRNWQWIAYELEFPHLSFRIAPNNEFSCFHFAFNTNLHTPNYKVVYASEIGGALVWEEAIIDVDEPHAKAIREVVHQIPGLMHGLFVLREGAMYWHPRMPVHSKMLQQEKWDMVNHKFYMPLISICIGCLCVLRVYNCNIGNCSWRGCGGMYGCSGLALPIHQAKRNGRLTLRWLPTLNVYGNLLEALQESSIARWAFTHWDRCFVTGLLGLWRELPQLDCGYHPRYKLERVIQVP</sequence>
<dbReference type="Gramene" id="EFJ20731">
    <property type="protein sequence ID" value="EFJ20731"/>
    <property type="gene ID" value="SELMODRAFT_418019"/>
</dbReference>
<dbReference type="Proteomes" id="UP000001514">
    <property type="component" value="Unassembled WGS sequence"/>
</dbReference>
<dbReference type="EMBL" id="GL377601">
    <property type="protein sequence ID" value="EFJ20731.1"/>
    <property type="molecule type" value="Genomic_DNA"/>
</dbReference>
<dbReference type="KEGG" id="smo:SELMODRAFT_418019"/>
<name>D8S4E4_SELML</name>
<gene>
    <name evidence="1" type="ORF">SELMODRAFT_418019</name>
</gene>